<reference evidence="1 2" key="1">
    <citation type="submission" date="2017-02" db="EMBL/GenBank/DDBJ databases">
        <title>The new phylogeny of genus Mycobacterium.</title>
        <authorList>
            <person name="Tortoli E."/>
            <person name="Trovato A."/>
            <person name="Cirillo D.M."/>
        </authorList>
    </citation>
    <scope>NUCLEOTIDE SEQUENCE [LARGE SCALE GENOMIC DNA]</scope>
    <source>
        <strain evidence="1 2">RW6</strain>
    </source>
</reference>
<dbReference type="AlphaFoldDB" id="A0A1X0B2B1"/>
<accession>A0A1X0B2B1</accession>
<sequence length="71" mass="8211">MALACVPLDKINLDGYIVNYVKNGHLLTREQILQDPEAGLEDYYQSQFDYLANRGFAVLELSDWYRKARNA</sequence>
<comment type="caution">
    <text evidence="1">The sequence shown here is derived from an EMBL/GenBank/DDBJ whole genome shotgun (WGS) entry which is preliminary data.</text>
</comment>
<name>A0A1X0B2B1_9MYCO</name>
<protein>
    <submittedName>
        <fullName evidence="1">Uncharacterized protein</fullName>
    </submittedName>
</protein>
<gene>
    <name evidence="1" type="ORF">BST13_12395</name>
</gene>
<organism evidence="1 2">
    <name type="scientific">Mycobacterium aquaticum</name>
    <dbReference type="NCBI Taxonomy" id="1927124"/>
    <lineage>
        <taxon>Bacteria</taxon>
        <taxon>Bacillati</taxon>
        <taxon>Actinomycetota</taxon>
        <taxon>Actinomycetes</taxon>
        <taxon>Mycobacteriales</taxon>
        <taxon>Mycobacteriaceae</taxon>
        <taxon>Mycobacterium</taxon>
    </lineage>
</organism>
<evidence type="ECO:0000313" key="2">
    <source>
        <dbReference type="Proteomes" id="UP000192448"/>
    </source>
</evidence>
<dbReference type="EMBL" id="MVHF01000009">
    <property type="protein sequence ID" value="ORA36339.1"/>
    <property type="molecule type" value="Genomic_DNA"/>
</dbReference>
<dbReference type="Proteomes" id="UP000192448">
    <property type="component" value="Unassembled WGS sequence"/>
</dbReference>
<keyword evidence="2" id="KW-1185">Reference proteome</keyword>
<proteinExistence type="predicted"/>
<evidence type="ECO:0000313" key="1">
    <source>
        <dbReference type="EMBL" id="ORA36339.1"/>
    </source>
</evidence>